<organism evidence="2 3">
    <name type="scientific">Rousettus aegyptiacus</name>
    <name type="common">Egyptian fruit bat</name>
    <name type="synonym">Pteropus aegyptiacus</name>
    <dbReference type="NCBI Taxonomy" id="9407"/>
    <lineage>
        <taxon>Eukaryota</taxon>
        <taxon>Metazoa</taxon>
        <taxon>Chordata</taxon>
        <taxon>Craniata</taxon>
        <taxon>Vertebrata</taxon>
        <taxon>Euteleostomi</taxon>
        <taxon>Mammalia</taxon>
        <taxon>Eutheria</taxon>
        <taxon>Laurasiatheria</taxon>
        <taxon>Chiroptera</taxon>
        <taxon>Yinpterochiroptera</taxon>
        <taxon>Pteropodoidea</taxon>
        <taxon>Pteropodidae</taxon>
        <taxon>Rousettinae</taxon>
        <taxon>Rousettus</taxon>
    </lineage>
</organism>
<gene>
    <name evidence="2" type="ORF">HJG63_008513</name>
</gene>
<dbReference type="AlphaFoldDB" id="A0A7J8DHR5"/>
<dbReference type="Proteomes" id="UP000593571">
    <property type="component" value="Unassembled WGS sequence"/>
</dbReference>
<keyword evidence="3" id="KW-1185">Reference proteome</keyword>
<reference evidence="2 3" key="1">
    <citation type="journal article" date="2020" name="Nature">
        <title>Six reference-quality genomes reveal evolution of bat adaptations.</title>
        <authorList>
            <person name="Jebb D."/>
            <person name="Huang Z."/>
            <person name="Pippel M."/>
            <person name="Hughes G.M."/>
            <person name="Lavrichenko K."/>
            <person name="Devanna P."/>
            <person name="Winkler S."/>
            <person name="Jermiin L.S."/>
            <person name="Skirmuntt E.C."/>
            <person name="Katzourakis A."/>
            <person name="Burkitt-Gray L."/>
            <person name="Ray D.A."/>
            <person name="Sullivan K.A.M."/>
            <person name="Roscito J.G."/>
            <person name="Kirilenko B.M."/>
            <person name="Davalos L.M."/>
            <person name="Corthals A.P."/>
            <person name="Power M.L."/>
            <person name="Jones G."/>
            <person name="Ransome R.D."/>
            <person name="Dechmann D.K.N."/>
            <person name="Locatelli A.G."/>
            <person name="Puechmaille S.J."/>
            <person name="Fedrigo O."/>
            <person name="Jarvis E.D."/>
            <person name="Hiller M."/>
            <person name="Vernes S.C."/>
            <person name="Myers E.W."/>
            <person name="Teeling E.C."/>
        </authorList>
    </citation>
    <scope>NUCLEOTIDE SEQUENCE [LARGE SCALE GENOMIC DNA]</scope>
    <source>
        <strain evidence="2">MRouAeg1</strain>
        <tissue evidence="2">Muscle</tissue>
    </source>
</reference>
<evidence type="ECO:0000313" key="2">
    <source>
        <dbReference type="EMBL" id="KAF6422671.1"/>
    </source>
</evidence>
<protein>
    <submittedName>
        <fullName evidence="2">Uncharacterized protein</fullName>
    </submittedName>
</protein>
<proteinExistence type="predicted"/>
<comment type="caution">
    <text evidence="2">The sequence shown here is derived from an EMBL/GenBank/DDBJ whole genome shotgun (WGS) entry which is preliminary data.</text>
</comment>
<evidence type="ECO:0000256" key="1">
    <source>
        <dbReference type="SAM" id="MobiDB-lite"/>
    </source>
</evidence>
<feature type="region of interest" description="Disordered" evidence="1">
    <location>
        <begin position="1"/>
        <end position="20"/>
    </location>
</feature>
<name>A0A7J8DHR5_ROUAE</name>
<sequence>MAGWGNRAPSQGHEPAAAWQLPEPTCFQTRRWKTGSVGPMRAKQIRKWRTMCRKGEWGLRVPRGGLAFGALGRPVPSLLPATSQLILGPAYYVSGRVPAFYKCDNNSLGTDHVQDIVLDISSEQNIPNFLLLWK</sequence>
<dbReference type="EMBL" id="JACASE010000012">
    <property type="protein sequence ID" value="KAF6422671.1"/>
    <property type="molecule type" value="Genomic_DNA"/>
</dbReference>
<accession>A0A7J8DHR5</accession>
<evidence type="ECO:0000313" key="3">
    <source>
        <dbReference type="Proteomes" id="UP000593571"/>
    </source>
</evidence>